<reference evidence="3 4" key="1">
    <citation type="submission" date="2020-09" db="EMBL/GenBank/DDBJ databases">
        <title>Roseomonas.</title>
        <authorList>
            <person name="Zhu W."/>
        </authorList>
    </citation>
    <scope>NUCLEOTIDE SEQUENCE [LARGE SCALE GENOMIC DNA]</scope>
    <source>
        <strain evidence="3 4">1311</strain>
    </source>
</reference>
<organism evidence="3 4">
    <name type="scientific">Roseomonas marmotae</name>
    <dbReference type="NCBI Taxonomy" id="2768161"/>
    <lineage>
        <taxon>Bacteria</taxon>
        <taxon>Pseudomonadati</taxon>
        <taxon>Pseudomonadota</taxon>
        <taxon>Alphaproteobacteria</taxon>
        <taxon>Acetobacterales</taxon>
        <taxon>Roseomonadaceae</taxon>
        <taxon>Roseomonas</taxon>
    </lineage>
</organism>
<dbReference type="RefSeq" id="WP_207448061.1">
    <property type="nucleotide sequence ID" value="NZ_CP061091.1"/>
</dbReference>
<evidence type="ECO:0000256" key="1">
    <source>
        <dbReference type="ARBA" id="ARBA00006987"/>
    </source>
</evidence>
<dbReference type="PIRSF" id="PIRSF017082">
    <property type="entry name" value="YflP"/>
    <property type="match status" value="1"/>
</dbReference>
<dbReference type="Gene3D" id="3.40.190.150">
    <property type="entry name" value="Bordetella uptake gene, domain 1"/>
    <property type="match status" value="1"/>
</dbReference>
<dbReference type="PANTHER" id="PTHR42928:SF5">
    <property type="entry name" value="BLR1237 PROTEIN"/>
    <property type="match status" value="1"/>
</dbReference>
<sequence>MSRSRISRFGGLLAGLLATAGLAGLVQPAQAQNFPSRPVTLVVPYAAGGTPDILARLLTDHVGRQMEQPFVLDNRAGAGGNIGGQMVARAQADGHTLLVCAFSCSTAGSLYASPAYDIQRDFAPVIMIGTVPSVMVVPAALPVRTFAEFVALAKKESVNYASSGVGSSPHLASELLNQLAGIEVTHVPYRGAGQVTADLLANRVQLYFDNLPAALPNIKTGQIRPLLVAQTARSAAAPEIPTSAEAGIPDLVVTPWFGILAPAGTPEPVLQKLNAAFDAALHDPAVAARMKELGVDVIGGGRDRLGEFIAGDVVKWGAIIKERNIVAN</sequence>
<dbReference type="Pfam" id="PF03401">
    <property type="entry name" value="TctC"/>
    <property type="match status" value="1"/>
</dbReference>
<proteinExistence type="inferred from homology"/>
<name>A0ABS3KH75_9PROT</name>
<evidence type="ECO:0000313" key="4">
    <source>
        <dbReference type="Proteomes" id="UP001518990"/>
    </source>
</evidence>
<dbReference type="CDD" id="cd13578">
    <property type="entry name" value="PBP2_Bug27"/>
    <property type="match status" value="1"/>
</dbReference>
<accession>A0ABS3KH75</accession>
<dbReference type="EMBL" id="JACTNF010000013">
    <property type="protein sequence ID" value="MBO1075681.1"/>
    <property type="molecule type" value="Genomic_DNA"/>
</dbReference>
<protein>
    <submittedName>
        <fullName evidence="3">Tripartite tricarboxylate transporter substrate binding protein</fullName>
    </submittedName>
</protein>
<dbReference type="PANTHER" id="PTHR42928">
    <property type="entry name" value="TRICARBOXYLATE-BINDING PROTEIN"/>
    <property type="match status" value="1"/>
</dbReference>
<feature type="chain" id="PRO_5047132611" evidence="2">
    <location>
        <begin position="32"/>
        <end position="328"/>
    </location>
</feature>
<dbReference type="SUPFAM" id="SSF53850">
    <property type="entry name" value="Periplasmic binding protein-like II"/>
    <property type="match status" value="1"/>
</dbReference>
<evidence type="ECO:0000313" key="3">
    <source>
        <dbReference type="EMBL" id="MBO1075681.1"/>
    </source>
</evidence>
<gene>
    <name evidence="3" type="ORF">IAI60_13780</name>
</gene>
<keyword evidence="2" id="KW-0732">Signal</keyword>
<keyword evidence="4" id="KW-1185">Reference proteome</keyword>
<dbReference type="InterPro" id="IPR042100">
    <property type="entry name" value="Bug_dom1"/>
</dbReference>
<comment type="similarity">
    <text evidence="1">Belongs to the UPF0065 (bug) family.</text>
</comment>
<dbReference type="Proteomes" id="UP001518990">
    <property type="component" value="Unassembled WGS sequence"/>
</dbReference>
<feature type="signal peptide" evidence="2">
    <location>
        <begin position="1"/>
        <end position="31"/>
    </location>
</feature>
<evidence type="ECO:0000256" key="2">
    <source>
        <dbReference type="SAM" id="SignalP"/>
    </source>
</evidence>
<comment type="caution">
    <text evidence="3">The sequence shown here is derived from an EMBL/GenBank/DDBJ whole genome shotgun (WGS) entry which is preliminary data.</text>
</comment>
<dbReference type="Gene3D" id="3.40.190.10">
    <property type="entry name" value="Periplasmic binding protein-like II"/>
    <property type="match status" value="1"/>
</dbReference>
<dbReference type="InterPro" id="IPR005064">
    <property type="entry name" value="BUG"/>
</dbReference>